<proteinExistence type="predicted"/>
<evidence type="ECO:0000256" key="1">
    <source>
        <dbReference type="SAM" id="MobiDB-lite"/>
    </source>
</evidence>
<sequence>MVIKRKRSESELSFNSCFSSPPRPGSSAFDFGAMGSSNWSALSSRPTTPSHLHSRTFKRFRDNRPTEAEVHQRTLNLLFSAQHQPPNPCEAEHEVDTVMTTPTLPEAHGRRGVQQRSLHSFWRLPVTAPSSAHVLPSPPIVIESAAMNCEDCATGLGDDNDTTMDIDGLGSEGHSCGACGKMVCFSCSISNLGESRRCLGCAQRSELVRVKSVGMSHGLAGVRRHNKRNERNERKMNGEGYWLGMVPELSGYPLEDLVCLII</sequence>
<name>A0AA40CTL7_9PEZI</name>
<accession>A0AA40CTL7</accession>
<keyword evidence="3" id="KW-1185">Reference proteome</keyword>
<feature type="region of interest" description="Disordered" evidence="1">
    <location>
        <begin position="1"/>
        <end position="24"/>
    </location>
</feature>
<evidence type="ECO:0000313" key="3">
    <source>
        <dbReference type="Proteomes" id="UP001174936"/>
    </source>
</evidence>
<reference evidence="2" key="1">
    <citation type="submission" date="2023-06" db="EMBL/GenBank/DDBJ databases">
        <title>Genome-scale phylogeny and comparative genomics of the fungal order Sordariales.</title>
        <authorList>
            <consortium name="Lawrence Berkeley National Laboratory"/>
            <person name="Hensen N."/>
            <person name="Bonometti L."/>
            <person name="Westerberg I."/>
            <person name="Brannstrom I.O."/>
            <person name="Guillou S."/>
            <person name="Cros-Aarteil S."/>
            <person name="Calhoun S."/>
            <person name="Haridas S."/>
            <person name="Kuo A."/>
            <person name="Mondo S."/>
            <person name="Pangilinan J."/>
            <person name="Riley R."/>
            <person name="Labutti K."/>
            <person name="Andreopoulos B."/>
            <person name="Lipzen A."/>
            <person name="Chen C."/>
            <person name="Yanf M."/>
            <person name="Daum C."/>
            <person name="Ng V."/>
            <person name="Clum A."/>
            <person name="Steindorff A."/>
            <person name="Ohm R."/>
            <person name="Martin F."/>
            <person name="Silar P."/>
            <person name="Natvig D."/>
            <person name="Lalanne C."/>
            <person name="Gautier V."/>
            <person name="Ament-Velasquez S.L."/>
            <person name="Kruys A."/>
            <person name="Hutchinson M.I."/>
            <person name="Powell A.J."/>
            <person name="Barry K."/>
            <person name="Miller A.N."/>
            <person name="Grigoriev I.V."/>
            <person name="Debuchy R."/>
            <person name="Gladieux P."/>
            <person name="Thoren M.H."/>
            <person name="Johannesson H."/>
        </authorList>
    </citation>
    <scope>NUCLEOTIDE SEQUENCE</scope>
    <source>
        <strain evidence="2">SMH2532-1</strain>
    </source>
</reference>
<organism evidence="2 3">
    <name type="scientific">Cercophora newfieldiana</name>
    <dbReference type="NCBI Taxonomy" id="92897"/>
    <lineage>
        <taxon>Eukaryota</taxon>
        <taxon>Fungi</taxon>
        <taxon>Dikarya</taxon>
        <taxon>Ascomycota</taxon>
        <taxon>Pezizomycotina</taxon>
        <taxon>Sordariomycetes</taxon>
        <taxon>Sordariomycetidae</taxon>
        <taxon>Sordariales</taxon>
        <taxon>Lasiosphaeriaceae</taxon>
        <taxon>Cercophora</taxon>
    </lineage>
</organism>
<evidence type="ECO:0000313" key="2">
    <source>
        <dbReference type="EMBL" id="KAK0648848.1"/>
    </source>
</evidence>
<dbReference type="EMBL" id="JAULSV010000003">
    <property type="protein sequence ID" value="KAK0648848.1"/>
    <property type="molecule type" value="Genomic_DNA"/>
</dbReference>
<comment type="caution">
    <text evidence="2">The sequence shown here is derived from an EMBL/GenBank/DDBJ whole genome shotgun (WGS) entry which is preliminary data.</text>
</comment>
<dbReference type="Proteomes" id="UP001174936">
    <property type="component" value="Unassembled WGS sequence"/>
</dbReference>
<dbReference type="AlphaFoldDB" id="A0AA40CTL7"/>
<gene>
    <name evidence="2" type="ORF">B0T16DRAFT_427825</name>
</gene>
<protein>
    <submittedName>
        <fullName evidence="2">Uncharacterized protein</fullName>
    </submittedName>
</protein>